<sequence>MAAMMTFTRLSDEEKYERFMRRIEAGEKIEADDWMPDEYRMTLIKLIAMHAVSEIMGALPEKEWVPKAPSLRRKLGIMAKVQDEMGHGQLLLRVAEDLMAPLGKTREEIIEDLLNERLKFHNVFHMPAPTWADAGLIGWLVDGAAIMTQTNMLDASYGPYARALKRICAEEVFHAQHGESIILALAEGTKEQKEMLQEALNRWWEALLMFFGPPTADTTGTSKQDITIKYRIRTKTNEQLRQDFFTKYVPRIWALGLKIPDETMHFDKEKGRWIYRQPDWERFKEIIRNKGPKSQERLELRRTAYKQNAWVREALSAVRTAG</sequence>
<gene>
    <name evidence="1" type="ORF">LG52_989</name>
</gene>
<reference evidence="1 2" key="1">
    <citation type="submission" date="2015-01" db="EMBL/GenBank/DDBJ databases">
        <authorList>
            <person name="Filippidou S."/>
            <person name="Jeanneret N."/>
            <person name="Russel-Delif L."/>
            <person name="Junier T."/>
            <person name="Wunderlin T."/>
            <person name="Molina V."/>
            <person name="Johnson S.L."/>
            <person name="Davenport K.W."/>
            <person name="Chain P.S."/>
            <person name="Dorador C."/>
            <person name="Junier P."/>
        </authorList>
    </citation>
    <scope>NUCLEOTIDE SEQUENCE [LARGE SCALE GENOMIC DNA]</scope>
    <source>
        <strain evidence="1 2">Et7/4</strain>
    </source>
</reference>
<protein>
    <submittedName>
        <fullName evidence="1">Phenylacetic acid catabolic family protein</fullName>
    </submittedName>
</protein>
<dbReference type="InterPro" id="IPR007814">
    <property type="entry name" value="PaaA_PaaC"/>
</dbReference>
<dbReference type="InterPro" id="IPR009078">
    <property type="entry name" value="Ferritin-like_SF"/>
</dbReference>
<dbReference type="Gene3D" id="1.20.1260.10">
    <property type="match status" value="1"/>
</dbReference>
<accession>A0A0D8BWH3</accession>
<dbReference type="RefSeq" id="WP_044731150.1">
    <property type="nucleotide sequence ID" value="NZ_JYBP01000003.1"/>
</dbReference>
<dbReference type="EMBL" id="JYBP01000003">
    <property type="protein sequence ID" value="KJE28538.1"/>
    <property type="molecule type" value="Genomic_DNA"/>
</dbReference>
<dbReference type="GO" id="GO:0010124">
    <property type="term" value="P:phenylacetate catabolic process"/>
    <property type="evidence" value="ECO:0007669"/>
    <property type="project" value="InterPro"/>
</dbReference>
<dbReference type="PANTHER" id="PTHR30458">
    <property type="entry name" value="PHENYLACETIC ACID DEGRADATION PROTEIN PAA"/>
    <property type="match status" value="1"/>
</dbReference>
<comment type="caution">
    <text evidence="1">The sequence shown here is derived from an EMBL/GenBank/DDBJ whole genome shotgun (WGS) entry which is preliminary data.</text>
</comment>
<dbReference type="OrthoDB" id="5292502at2"/>
<dbReference type="NCBIfam" id="TIGR02156">
    <property type="entry name" value="PA_CoA_Oxy1"/>
    <property type="match status" value="1"/>
</dbReference>
<organism evidence="1 2">
    <name type="scientific">Geobacillus kaustophilus</name>
    <dbReference type="NCBI Taxonomy" id="1462"/>
    <lineage>
        <taxon>Bacteria</taxon>
        <taxon>Bacillati</taxon>
        <taxon>Bacillota</taxon>
        <taxon>Bacilli</taxon>
        <taxon>Bacillales</taxon>
        <taxon>Anoxybacillaceae</taxon>
        <taxon>Geobacillus</taxon>
        <taxon>Geobacillus thermoleovorans group</taxon>
    </lineage>
</organism>
<dbReference type="GO" id="GO:0097266">
    <property type="term" value="F:phenylacetyl-CoA 1,2-epoxidase activity"/>
    <property type="evidence" value="ECO:0007669"/>
    <property type="project" value="InterPro"/>
</dbReference>
<evidence type="ECO:0000313" key="2">
    <source>
        <dbReference type="Proteomes" id="UP000032522"/>
    </source>
</evidence>
<dbReference type="GO" id="GO:0005829">
    <property type="term" value="C:cytosol"/>
    <property type="evidence" value="ECO:0007669"/>
    <property type="project" value="TreeGrafter"/>
</dbReference>
<evidence type="ECO:0000313" key="1">
    <source>
        <dbReference type="EMBL" id="KJE28538.1"/>
    </source>
</evidence>
<dbReference type="AlphaFoldDB" id="A0A0D8BWH3"/>
<proteinExistence type="predicted"/>
<dbReference type="InterPro" id="IPR052703">
    <property type="entry name" value="Aromatic_CoA_ox/epox"/>
</dbReference>
<name>A0A0D8BWH3_GEOKU</name>
<dbReference type="PANTHER" id="PTHR30458:SF2">
    <property type="entry name" value="1,2-PHENYLACETYL-COA EPOXIDASE, SUBUNIT A"/>
    <property type="match status" value="1"/>
</dbReference>
<dbReference type="SUPFAM" id="SSF47240">
    <property type="entry name" value="Ferritin-like"/>
    <property type="match status" value="1"/>
</dbReference>
<dbReference type="Proteomes" id="UP000032522">
    <property type="component" value="Unassembled WGS sequence"/>
</dbReference>
<dbReference type="Pfam" id="PF05138">
    <property type="entry name" value="PaaA_PaaC"/>
    <property type="match status" value="1"/>
</dbReference>
<dbReference type="InterPro" id="IPR012347">
    <property type="entry name" value="Ferritin-like"/>
</dbReference>
<dbReference type="InterPro" id="IPR011881">
    <property type="entry name" value="PaaA"/>
</dbReference>
<dbReference type="PATRIC" id="fig|1462.6.peg.1157"/>